<name>A0A7J0BEU6_9BACT</name>
<gene>
    <name evidence="1" type="ORF">DSM101010T_05950</name>
</gene>
<protein>
    <submittedName>
        <fullName evidence="1">Uncharacterized protein</fullName>
    </submittedName>
</protein>
<evidence type="ECO:0000313" key="2">
    <source>
        <dbReference type="Proteomes" id="UP000503840"/>
    </source>
</evidence>
<organism evidence="1 2">
    <name type="scientific">Desulfovibrio subterraneus</name>
    <dbReference type="NCBI Taxonomy" id="2718620"/>
    <lineage>
        <taxon>Bacteria</taxon>
        <taxon>Pseudomonadati</taxon>
        <taxon>Thermodesulfobacteriota</taxon>
        <taxon>Desulfovibrionia</taxon>
        <taxon>Desulfovibrionales</taxon>
        <taxon>Desulfovibrionaceae</taxon>
        <taxon>Desulfovibrio</taxon>
    </lineage>
</organism>
<keyword evidence="2" id="KW-1185">Reference proteome</keyword>
<proteinExistence type="predicted"/>
<evidence type="ECO:0000313" key="1">
    <source>
        <dbReference type="EMBL" id="GFM32230.1"/>
    </source>
</evidence>
<dbReference type="AlphaFoldDB" id="A0A7J0BEU6"/>
<dbReference type="EMBL" id="BLVO01000004">
    <property type="protein sequence ID" value="GFM32230.1"/>
    <property type="molecule type" value="Genomic_DNA"/>
</dbReference>
<comment type="caution">
    <text evidence="1">The sequence shown here is derived from an EMBL/GenBank/DDBJ whole genome shotgun (WGS) entry which is preliminary data.</text>
</comment>
<sequence>MPPAKWCIPYATIFPSCSLKKLYPPKSGQAERAPQKASCPVCSSLPGMNRLQGTPVPVDSKPVLLTMIWKTRA</sequence>
<dbReference type="Proteomes" id="UP000503840">
    <property type="component" value="Unassembled WGS sequence"/>
</dbReference>
<accession>A0A7J0BEU6</accession>
<reference evidence="1 2" key="1">
    <citation type="submission" date="2020-05" db="EMBL/GenBank/DDBJ databases">
        <title>Draft genome sequence of Desulfovibrio sp. strain HN2T.</title>
        <authorList>
            <person name="Ueno A."/>
            <person name="Tamazawa S."/>
            <person name="Tamamura S."/>
            <person name="Murakami T."/>
            <person name="Kiyama T."/>
            <person name="Inomata H."/>
            <person name="Amano Y."/>
            <person name="Miyakawa K."/>
            <person name="Tamaki H."/>
            <person name="Naganuma T."/>
            <person name="Kaneko K."/>
        </authorList>
    </citation>
    <scope>NUCLEOTIDE SEQUENCE [LARGE SCALE GENOMIC DNA]</scope>
    <source>
        <strain evidence="1 2">HN2</strain>
    </source>
</reference>